<comment type="caution">
    <text evidence="2">The sequence shown here is derived from an EMBL/GenBank/DDBJ whole genome shotgun (WGS) entry which is preliminary data.</text>
</comment>
<proteinExistence type="predicted"/>
<gene>
    <name evidence="2" type="ORF">HA333_05435</name>
</gene>
<evidence type="ECO:0000313" key="2">
    <source>
        <dbReference type="EMBL" id="HII46891.1"/>
    </source>
</evidence>
<dbReference type="GeneID" id="43496588"/>
<organism evidence="2 3">
    <name type="scientific">Pyrobaculum aerophilum</name>
    <dbReference type="NCBI Taxonomy" id="13773"/>
    <lineage>
        <taxon>Archaea</taxon>
        <taxon>Thermoproteota</taxon>
        <taxon>Thermoprotei</taxon>
        <taxon>Thermoproteales</taxon>
        <taxon>Thermoproteaceae</taxon>
        <taxon>Pyrobaculum</taxon>
    </lineage>
</organism>
<sequence length="49" mass="5147">MEYLALPVSVAERLRKNVPYSSRAPQGQGSALTPPAEGPPGEPGREGDI</sequence>
<dbReference type="AlphaFoldDB" id="A0A832SWP9"/>
<evidence type="ECO:0000256" key="1">
    <source>
        <dbReference type="SAM" id="MobiDB-lite"/>
    </source>
</evidence>
<dbReference type="EMBL" id="DUJP01000024">
    <property type="protein sequence ID" value="HII46891.1"/>
    <property type="molecule type" value="Genomic_DNA"/>
</dbReference>
<feature type="region of interest" description="Disordered" evidence="1">
    <location>
        <begin position="19"/>
        <end position="49"/>
    </location>
</feature>
<reference evidence="2" key="1">
    <citation type="journal article" date="2020" name="bioRxiv">
        <title>A rank-normalized archaeal taxonomy based on genome phylogeny resolves widespread incomplete and uneven classifications.</title>
        <authorList>
            <person name="Rinke C."/>
            <person name="Chuvochina M."/>
            <person name="Mussig A.J."/>
            <person name="Chaumeil P.-A."/>
            <person name="Waite D.W."/>
            <person name="Whitman W.B."/>
            <person name="Parks D.H."/>
            <person name="Hugenholtz P."/>
        </authorList>
    </citation>
    <scope>NUCLEOTIDE SEQUENCE</scope>
    <source>
        <strain evidence="2">UBA8839</strain>
    </source>
</reference>
<dbReference type="Proteomes" id="UP000651120">
    <property type="component" value="Unassembled WGS sequence"/>
</dbReference>
<feature type="compositionally biased region" description="Polar residues" evidence="1">
    <location>
        <begin position="19"/>
        <end position="31"/>
    </location>
</feature>
<accession>A0A832SWP9</accession>
<dbReference type="RefSeq" id="WP_158296292.1">
    <property type="nucleotide sequence ID" value="NZ_DUJP01000024.1"/>
</dbReference>
<evidence type="ECO:0000313" key="3">
    <source>
        <dbReference type="Proteomes" id="UP000651120"/>
    </source>
</evidence>
<protein>
    <submittedName>
        <fullName evidence="2">Uncharacterized protein</fullName>
    </submittedName>
</protein>
<name>A0A832SWP9_9CREN</name>